<evidence type="ECO:0000256" key="2">
    <source>
        <dbReference type="ARBA" id="ARBA00022692"/>
    </source>
</evidence>
<dbReference type="SUPFAM" id="SSF74653">
    <property type="entry name" value="TolA/TonB C-terminal domain"/>
    <property type="match status" value="1"/>
</dbReference>
<name>A0A0F8WVY8_9ZZZZ</name>
<keyword evidence="4" id="KW-0472">Membrane</keyword>
<comment type="subcellular location">
    <subcellularLocation>
        <location evidence="1">Membrane</location>
        <topology evidence="1">Single-pass membrane protein</topology>
    </subcellularLocation>
</comment>
<feature type="non-terminal residue" evidence="6">
    <location>
        <position position="1"/>
    </location>
</feature>
<protein>
    <recommendedName>
        <fullName evidence="5">TonB C-terminal domain-containing protein</fullName>
    </recommendedName>
</protein>
<keyword evidence="3" id="KW-1133">Transmembrane helix</keyword>
<dbReference type="NCBIfam" id="TIGR01352">
    <property type="entry name" value="tonB_Cterm"/>
    <property type="match status" value="1"/>
</dbReference>
<dbReference type="EMBL" id="LAZR01062684">
    <property type="protein sequence ID" value="KKK61017.1"/>
    <property type="molecule type" value="Genomic_DNA"/>
</dbReference>
<dbReference type="InterPro" id="IPR037682">
    <property type="entry name" value="TonB_C"/>
</dbReference>
<dbReference type="PROSITE" id="PS52015">
    <property type="entry name" value="TONB_CTD"/>
    <property type="match status" value="1"/>
</dbReference>
<dbReference type="AlphaFoldDB" id="A0A0F8WVY8"/>
<evidence type="ECO:0000256" key="4">
    <source>
        <dbReference type="ARBA" id="ARBA00023136"/>
    </source>
</evidence>
<evidence type="ECO:0000256" key="1">
    <source>
        <dbReference type="ARBA" id="ARBA00004167"/>
    </source>
</evidence>
<evidence type="ECO:0000313" key="6">
    <source>
        <dbReference type="EMBL" id="KKK61017.1"/>
    </source>
</evidence>
<evidence type="ECO:0000256" key="3">
    <source>
        <dbReference type="ARBA" id="ARBA00022989"/>
    </source>
</evidence>
<accession>A0A0F8WVY8</accession>
<proteinExistence type="predicted"/>
<dbReference type="Pfam" id="PF03544">
    <property type="entry name" value="TonB_C"/>
    <property type="match status" value="1"/>
</dbReference>
<dbReference type="InterPro" id="IPR006260">
    <property type="entry name" value="TonB/TolA_C"/>
</dbReference>
<gene>
    <name evidence="6" type="ORF">LCGC14_3018560</name>
</gene>
<comment type="caution">
    <text evidence="6">The sequence shown here is derived from an EMBL/GenBank/DDBJ whole genome shotgun (WGS) entry which is preliminary data.</text>
</comment>
<sequence>MYGDLRLAVTLRPNGAVEGVEILLSSGQRVLDQAAVRTVRLASPFAPFPAEMKQWDKLEIIRTWRFVPGNRMNTEN</sequence>
<dbReference type="Gene3D" id="3.30.1150.10">
    <property type="match status" value="1"/>
</dbReference>
<organism evidence="6">
    <name type="scientific">marine sediment metagenome</name>
    <dbReference type="NCBI Taxonomy" id="412755"/>
    <lineage>
        <taxon>unclassified sequences</taxon>
        <taxon>metagenomes</taxon>
        <taxon>ecological metagenomes</taxon>
    </lineage>
</organism>
<keyword evidence="2" id="KW-0812">Transmembrane</keyword>
<dbReference type="GO" id="GO:0016020">
    <property type="term" value="C:membrane"/>
    <property type="evidence" value="ECO:0007669"/>
    <property type="project" value="UniProtKB-SubCell"/>
</dbReference>
<evidence type="ECO:0000259" key="5">
    <source>
        <dbReference type="PROSITE" id="PS52015"/>
    </source>
</evidence>
<reference evidence="6" key="1">
    <citation type="journal article" date="2015" name="Nature">
        <title>Complex archaea that bridge the gap between prokaryotes and eukaryotes.</title>
        <authorList>
            <person name="Spang A."/>
            <person name="Saw J.H."/>
            <person name="Jorgensen S.L."/>
            <person name="Zaremba-Niedzwiedzka K."/>
            <person name="Martijn J."/>
            <person name="Lind A.E."/>
            <person name="van Eijk R."/>
            <person name="Schleper C."/>
            <person name="Guy L."/>
            <person name="Ettema T.J."/>
        </authorList>
    </citation>
    <scope>NUCLEOTIDE SEQUENCE</scope>
</reference>
<feature type="domain" description="TonB C-terminal" evidence="5">
    <location>
        <begin position="1"/>
        <end position="75"/>
    </location>
</feature>
<dbReference type="GO" id="GO:0055085">
    <property type="term" value="P:transmembrane transport"/>
    <property type="evidence" value="ECO:0007669"/>
    <property type="project" value="InterPro"/>
</dbReference>